<dbReference type="EMBL" id="BNBO01000049">
    <property type="protein sequence ID" value="GHH80958.1"/>
    <property type="molecule type" value="Genomic_DNA"/>
</dbReference>
<evidence type="ECO:0008006" key="3">
    <source>
        <dbReference type="Google" id="ProtNLM"/>
    </source>
</evidence>
<dbReference type="InterPro" id="IPR011989">
    <property type="entry name" value="ARM-like"/>
</dbReference>
<evidence type="ECO:0000313" key="1">
    <source>
        <dbReference type="EMBL" id="GHH80958.1"/>
    </source>
</evidence>
<sequence length="437" mass="46432">MTTHQLVLALAAPDKAERQVAEDALAQLGPAALPALIEHVRDAASPVRPDILLTALRRSGAPAFQPVLDALRSAAPGEASWRALRVFTGLGATALPDYTDALTHEDPVVRGAAVRAIHGCGADGVRAAEHVLPLLGDPDAEVRRTAVRSFSTWGTAVVPLLQAVRHAGPGAARAGALEALAEIGGEGVLSARDMAALERLVRLKLPEDLPSPVTCCFLSWIAVRTGDQSGVMDLLGLSAPRPVPFVAGVLAADLDSHAGLDENPLDQYRRVFVTPELAGWTLVVGSWCDPASAEREAEVLEACTRLSTRYGHAQAYWYSNQHDGSAVLIAEQGTVVRRFAYIPGEDTRHLELGAPLPYEQRRRTALALPSLAAGHLLTEEDEDEWEWELLELAPGLSAELSLDLRSIGASTPARGTGVLALTEYGRRLGSPPGALRL</sequence>
<accession>A0A919GB50</accession>
<name>A0A919GB50_9ACTN</name>
<protein>
    <recommendedName>
        <fullName evidence="3">HEAT repeat domain-containing protein</fullName>
    </recommendedName>
</protein>
<comment type="caution">
    <text evidence="1">The sequence shown here is derived from an EMBL/GenBank/DDBJ whole genome shotgun (WGS) entry which is preliminary data.</text>
</comment>
<dbReference type="InterPro" id="IPR016024">
    <property type="entry name" value="ARM-type_fold"/>
</dbReference>
<reference evidence="1" key="2">
    <citation type="submission" date="2020-09" db="EMBL/GenBank/DDBJ databases">
        <authorList>
            <person name="Sun Q."/>
            <person name="Ohkuma M."/>
        </authorList>
    </citation>
    <scope>NUCLEOTIDE SEQUENCE</scope>
    <source>
        <strain evidence="1">JCM 4646</strain>
    </source>
</reference>
<proteinExistence type="predicted"/>
<gene>
    <name evidence="1" type="ORF">GCM10018781_62540</name>
</gene>
<reference evidence="1" key="1">
    <citation type="journal article" date="2014" name="Int. J. Syst. Evol. Microbiol.">
        <title>Complete genome sequence of Corynebacterium casei LMG S-19264T (=DSM 44701T), isolated from a smear-ripened cheese.</title>
        <authorList>
            <consortium name="US DOE Joint Genome Institute (JGI-PGF)"/>
            <person name="Walter F."/>
            <person name="Albersmeier A."/>
            <person name="Kalinowski J."/>
            <person name="Ruckert C."/>
        </authorList>
    </citation>
    <scope>NUCLEOTIDE SEQUENCE</scope>
    <source>
        <strain evidence="1">JCM 4646</strain>
    </source>
</reference>
<dbReference type="RefSeq" id="WP_190214267.1">
    <property type="nucleotide sequence ID" value="NZ_BNBO01000049.1"/>
</dbReference>
<dbReference type="SUPFAM" id="SSF48371">
    <property type="entry name" value="ARM repeat"/>
    <property type="match status" value="1"/>
</dbReference>
<organism evidence="1 2">
    <name type="scientific">Kitasatospora indigofera</name>
    <dbReference type="NCBI Taxonomy" id="67307"/>
    <lineage>
        <taxon>Bacteria</taxon>
        <taxon>Bacillati</taxon>
        <taxon>Actinomycetota</taxon>
        <taxon>Actinomycetes</taxon>
        <taxon>Kitasatosporales</taxon>
        <taxon>Streptomycetaceae</taxon>
        <taxon>Kitasatospora</taxon>
    </lineage>
</organism>
<dbReference type="Proteomes" id="UP000617734">
    <property type="component" value="Unassembled WGS sequence"/>
</dbReference>
<dbReference type="AlphaFoldDB" id="A0A919GB50"/>
<dbReference type="GeneID" id="95356558"/>
<evidence type="ECO:0000313" key="2">
    <source>
        <dbReference type="Proteomes" id="UP000617734"/>
    </source>
</evidence>
<dbReference type="Gene3D" id="1.25.10.10">
    <property type="entry name" value="Leucine-rich Repeat Variant"/>
    <property type="match status" value="2"/>
</dbReference>
<keyword evidence="2" id="KW-1185">Reference proteome</keyword>